<sequence>MSNERPLLLARWAIHPSQTGQILYVDGKQDPSHTLPFENDVITRPFLLDPVTRQPIPVRVVQIHNVGFPVVEYVVVVVARADLPQ</sequence>
<protein>
    <submittedName>
        <fullName evidence="1">Uncharacterized protein</fullName>
    </submittedName>
</protein>
<comment type="caution">
    <text evidence="1">The sequence shown here is derived from an EMBL/GenBank/DDBJ whole genome shotgun (WGS) entry which is preliminary data.</text>
</comment>
<evidence type="ECO:0000313" key="2">
    <source>
        <dbReference type="Proteomes" id="UP000637632"/>
    </source>
</evidence>
<dbReference type="EMBL" id="JACOFT010000002">
    <property type="protein sequence ID" value="MBC3811357.1"/>
    <property type="molecule type" value="Genomic_DNA"/>
</dbReference>
<name>A0ABR6XEM0_9BURK</name>
<reference evidence="1 2" key="1">
    <citation type="submission" date="2020-08" db="EMBL/GenBank/DDBJ databases">
        <title>Novel species isolated from subtropical streams in China.</title>
        <authorList>
            <person name="Lu H."/>
        </authorList>
    </citation>
    <scope>NUCLEOTIDE SEQUENCE [LARGE SCALE GENOMIC DNA]</scope>
    <source>
        <strain evidence="1 2">CCTCC AB 2015119</strain>
    </source>
</reference>
<organism evidence="1 2">
    <name type="scientific">Undibacterium aquatile</name>
    <dbReference type="NCBI Taxonomy" id="1537398"/>
    <lineage>
        <taxon>Bacteria</taxon>
        <taxon>Pseudomonadati</taxon>
        <taxon>Pseudomonadota</taxon>
        <taxon>Betaproteobacteria</taxon>
        <taxon>Burkholderiales</taxon>
        <taxon>Oxalobacteraceae</taxon>
        <taxon>Undibacterium</taxon>
    </lineage>
</organism>
<keyword evidence="2" id="KW-1185">Reference proteome</keyword>
<gene>
    <name evidence="1" type="ORF">H8K26_07865</name>
</gene>
<proteinExistence type="predicted"/>
<dbReference type="Proteomes" id="UP000637632">
    <property type="component" value="Unassembled WGS sequence"/>
</dbReference>
<dbReference type="RefSeq" id="WP_190478595.1">
    <property type="nucleotide sequence ID" value="NZ_JACOFT010000002.1"/>
</dbReference>
<evidence type="ECO:0000313" key="1">
    <source>
        <dbReference type="EMBL" id="MBC3811357.1"/>
    </source>
</evidence>
<accession>A0ABR6XEM0</accession>